<evidence type="ECO:0000313" key="2">
    <source>
        <dbReference type="EMBL" id="JAI52281.1"/>
    </source>
</evidence>
<protein>
    <submittedName>
        <fullName evidence="2">Putative RNA-directed DNA polymerase from transposon BS</fullName>
    </submittedName>
</protein>
<keyword evidence="2" id="KW-0548">Nucleotidyltransferase</keyword>
<organism evidence="2">
    <name type="scientific">Bactrocera latifrons</name>
    <name type="common">Malaysian fruit fly</name>
    <name type="synonym">Chaetodacus latifrons</name>
    <dbReference type="NCBI Taxonomy" id="174628"/>
    <lineage>
        <taxon>Eukaryota</taxon>
        <taxon>Metazoa</taxon>
        <taxon>Ecdysozoa</taxon>
        <taxon>Arthropoda</taxon>
        <taxon>Hexapoda</taxon>
        <taxon>Insecta</taxon>
        <taxon>Pterygota</taxon>
        <taxon>Neoptera</taxon>
        <taxon>Endopterygota</taxon>
        <taxon>Diptera</taxon>
        <taxon>Brachycera</taxon>
        <taxon>Muscomorpha</taxon>
        <taxon>Tephritoidea</taxon>
        <taxon>Tephritidae</taxon>
        <taxon>Bactrocera</taxon>
        <taxon>Bactrocera</taxon>
    </lineage>
</organism>
<feature type="non-terminal residue" evidence="2">
    <location>
        <position position="275"/>
    </location>
</feature>
<dbReference type="AlphaFoldDB" id="A0A0K8WMC2"/>
<dbReference type="PANTHER" id="PTHR36688">
    <property type="entry name" value="ENDO/EXONUCLEASE/PHOSPHATASE DOMAIN-CONTAINING PROTEIN"/>
    <property type="match status" value="1"/>
</dbReference>
<keyword evidence="2" id="KW-0695">RNA-directed DNA polymerase</keyword>
<reference evidence="2" key="1">
    <citation type="submission" date="2015-06" db="EMBL/GenBank/DDBJ databases">
        <authorList>
            <person name="Hoefler B.C."/>
            <person name="Straight P.D."/>
        </authorList>
    </citation>
    <scope>NUCLEOTIDE SEQUENCE</scope>
</reference>
<feature type="domain" description="Reverse transcriptase" evidence="1">
    <location>
        <begin position="1"/>
        <end position="256"/>
    </location>
</feature>
<dbReference type="GO" id="GO:0003964">
    <property type="term" value="F:RNA-directed DNA polymerase activity"/>
    <property type="evidence" value="ECO:0007669"/>
    <property type="project" value="UniProtKB-KW"/>
</dbReference>
<dbReference type="InterPro" id="IPR052560">
    <property type="entry name" value="RdDP_mobile_element"/>
</dbReference>
<dbReference type="EMBL" id="GDHF01000033">
    <property type="protein sequence ID" value="JAI52281.1"/>
    <property type="molecule type" value="Transcribed_RNA"/>
</dbReference>
<name>A0A0K8WMC2_BACLA</name>
<evidence type="ECO:0000259" key="1">
    <source>
        <dbReference type="PROSITE" id="PS50878"/>
    </source>
</evidence>
<dbReference type="Pfam" id="PF00078">
    <property type="entry name" value="RVT_1"/>
    <property type="match status" value="1"/>
</dbReference>
<dbReference type="InterPro" id="IPR000477">
    <property type="entry name" value="RT_dom"/>
</dbReference>
<dbReference type="PROSITE" id="PS50878">
    <property type="entry name" value="RT_POL"/>
    <property type="match status" value="1"/>
</dbReference>
<dbReference type="PANTHER" id="PTHR36688:SF1">
    <property type="entry name" value="ENDONUCLEASE_EXONUCLEASE_PHOSPHATASE DOMAIN-CONTAINING PROTEIN"/>
    <property type="match status" value="1"/>
</dbReference>
<proteinExistence type="predicted"/>
<keyword evidence="2" id="KW-0808">Transferase</keyword>
<gene>
    <name evidence="2" type="primary">RTase_30</name>
    <name evidence="2" type="ORF">c3_g4_i3</name>
</gene>
<accession>A0A0K8WMC2</accession>
<dbReference type="CDD" id="cd01650">
    <property type="entry name" value="RT_nLTR_like"/>
    <property type="match status" value="1"/>
</dbReference>
<sequence length="275" mass="32010">MIRLDHYPSQWKCAEIIMIPKPNKPENCASAYHPISLLVTFSKIFGKISLKRMLPVLEVQNILPEHEFEFKRGHGTPELCHRIVKIITSAFECKQYCAGVFLDVKKAFDKVWHPVLLYKIKKWFPAPYYRLIKSFLSSLTFYVKEKDAFSELYSNGAVLYTIFTADLPIANGLEVETYADDTAFIATSFNPSDASLHLQEQLNIVEKWLKNWKIEVNTQKSVQITFTLRTEKCPTVRLNGSIIPKIETVKYLGLYLDRRLTWKIHIKEKTKQLKF</sequence>